<dbReference type="Proteomes" id="UP001208888">
    <property type="component" value="Unassembled WGS sequence"/>
</dbReference>
<evidence type="ECO:0000313" key="1">
    <source>
        <dbReference type="EMBL" id="MCW0345672.1"/>
    </source>
</evidence>
<reference evidence="1" key="1">
    <citation type="submission" date="2022-06" db="EMBL/GenBank/DDBJ databases">
        <title>Dynamics of rice microbiomes reveals core vertical transmitted seed endophytes.</title>
        <authorList>
            <person name="Liao K."/>
            <person name="Zhang X."/>
        </authorList>
    </citation>
    <scope>NUCLEOTIDE SEQUENCE</scope>
    <source>
        <strain evidence="1">JT1-17</strain>
    </source>
</reference>
<evidence type="ECO:0000313" key="2">
    <source>
        <dbReference type="Proteomes" id="UP001208888"/>
    </source>
</evidence>
<accession>A0AAJ1FRD7</accession>
<proteinExistence type="predicted"/>
<sequence>MKRLSALLTLKSLNGCAESPLSHLMMNQRYQTRSDIAASWVGASADDLIMSWGPPQSSQTPSHGSSINAYLYRWLLKGSDLNPWDYISEYATCVQRFLVKNGLITRWYSSGDCPKRPEGAKLIPDTAIAKSTLTLSDDHIDTRSNDDARLT</sequence>
<protein>
    <submittedName>
        <fullName evidence="1">Uncharacterized protein</fullName>
    </submittedName>
</protein>
<comment type="caution">
    <text evidence="1">The sequence shown here is derived from an EMBL/GenBank/DDBJ whole genome shotgun (WGS) entry which is preliminary data.</text>
</comment>
<organism evidence="1 2">
    <name type="scientific">Pantoea ananas</name>
    <name type="common">Erwinia uredovora</name>
    <dbReference type="NCBI Taxonomy" id="553"/>
    <lineage>
        <taxon>Bacteria</taxon>
        <taxon>Pseudomonadati</taxon>
        <taxon>Pseudomonadota</taxon>
        <taxon>Gammaproteobacteria</taxon>
        <taxon>Enterobacterales</taxon>
        <taxon>Erwiniaceae</taxon>
        <taxon>Pantoea</taxon>
    </lineage>
</organism>
<gene>
    <name evidence="1" type="ORF">NB703_003765</name>
</gene>
<dbReference type="AlphaFoldDB" id="A0AAJ1FRD7"/>
<dbReference type="EMBL" id="JANFVX010000018">
    <property type="protein sequence ID" value="MCW0345672.1"/>
    <property type="molecule type" value="Genomic_DNA"/>
</dbReference>
<dbReference type="RefSeq" id="WP_071994873.1">
    <property type="nucleotide sequence ID" value="NZ_JANFVX010000018.1"/>
</dbReference>
<name>A0AAJ1FRD7_PANAN</name>